<name>A0A0P0GAF1_9BACE</name>
<dbReference type="Proteomes" id="UP000061809">
    <property type="component" value="Chromosome"/>
</dbReference>
<feature type="chain" id="PRO_5006047356" evidence="1">
    <location>
        <begin position="22"/>
        <end position="393"/>
    </location>
</feature>
<dbReference type="EMBL" id="CP012801">
    <property type="protein sequence ID" value="ALJ59220.1"/>
    <property type="molecule type" value="Genomic_DNA"/>
</dbReference>
<reference evidence="2 3" key="1">
    <citation type="journal article" date="2015" name="Science">
        <title>Genetic determinants of in vivo fitness and diet responsiveness in multiple human gut Bacteroides.</title>
        <authorList>
            <person name="Wu M."/>
            <person name="McNulty N.P."/>
            <person name="Rodionov D.A."/>
            <person name="Khoroshkin M.S."/>
            <person name="Griffin N.W."/>
            <person name="Cheng J."/>
            <person name="Latreille P."/>
            <person name="Kerstetter R.A."/>
            <person name="Terrapon N."/>
            <person name="Henrissat B."/>
            <person name="Osterman A.L."/>
            <person name="Gordon J.I."/>
        </authorList>
    </citation>
    <scope>NUCLEOTIDE SEQUENCE [LARGE SCALE GENOMIC DNA]</scope>
    <source>
        <strain evidence="2 3">WH2</strain>
    </source>
</reference>
<evidence type="ECO:0000313" key="2">
    <source>
        <dbReference type="EMBL" id="ALJ59220.1"/>
    </source>
</evidence>
<keyword evidence="1" id="KW-0732">Signal</keyword>
<feature type="signal peptide" evidence="1">
    <location>
        <begin position="1"/>
        <end position="21"/>
    </location>
</feature>
<organism evidence="2 3">
    <name type="scientific">Bacteroides cellulosilyticus</name>
    <dbReference type="NCBI Taxonomy" id="246787"/>
    <lineage>
        <taxon>Bacteria</taxon>
        <taxon>Pseudomonadati</taxon>
        <taxon>Bacteroidota</taxon>
        <taxon>Bacteroidia</taxon>
        <taxon>Bacteroidales</taxon>
        <taxon>Bacteroidaceae</taxon>
        <taxon>Bacteroides</taxon>
    </lineage>
</organism>
<accession>A0A0P0GAF1</accession>
<evidence type="ECO:0000313" key="3">
    <source>
        <dbReference type="Proteomes" id="UP000061809"/>
    </source>
</evidence>
<proteinExistence type="predicted"/>
<dbReference type="AlphaFoldDB" id="A0A0P0GAF1"/>
<dbReference type="RefSeq" id="WP_029429211.1">
    <property type="nucleotide sequence ID" value="NZ_CP012801.1"/>
</dbReference>
<sequence>MKKILLYLLAMLLCCFSSCNNGMQSKEKETKDSLAAANFIKCAKFLYNTFWENADETEETFPMFQKQYPLENALIKELYSIREHYTKEDSLMRWYIFPKDSYSIAITASLQTYIETKHIHLPSNPISKYRCMDSIIWNNLIPDAGNEREGGNQMQLNATFGISAIWTEYMCYHYEMLLDSILKEKKIQLQLHVERERYDSLLKTQVSFFDSIGYSGSAAPMAYSDLEEKVHAVWLAGVLDLYFSLQTEDYRPDNIYKPIPDNIIAREYDTILYNIDNHRIYEYLSIANSRNNIKLCLLNVKAAWKNLMDIRKETSRRLRGKTKDIYNNATYRLQRFHLLQLKNSFEGYGVISNEDYSCLLSDTCSHEELLRASNISVRRYSLLQKLEDEYNNQ</sequence>
<evidence type="ECO:0000256" key="1">
    <source>
        <dbReference type="SAM" id="SignalP"/>
    </source>
</evidence>
<dbReference type="KEGG" id="bcel:BcellWH2_01975"/>
<protein>
    <submittedName>
        <fullName evidence="2">Uncharacterized protein</fullName>
    </submittedName>
</protein>
<gene>
    <name evidence="2" type="ORF">BcellWH2_01975</name>
</gene>
<dbReference type="PATRIC" id="fig|246787.4.peg.2031"/>